<keyword evidence="8" id="KW-1185">Reference proteome</keyword>
<dbReference type="Proteomes" id="UP000614261">
    <property type="component" value="Unassembled WGS sequence"/>
</dbReference>
<sequence>MDILGMLRALGALALLLGILAGALWATRRFDLRLPGRVGHRAEQRLELVERLTIDQRRSAVLIRCDGREHLVIVAPEGHVMVSSEDMVVRSPEPPELQAPISVLHAPPARAAAQAGKRERPKRARWHLPQQNTARAAEKSEQLA</sequence>
<dbReference type="Pfam" id="PF04347">
    <property type="entry name" value="FliO"/>
    <property type="match status" value="1"/>
</dbReference>
<evidence type="ECO:0000256" key="1">
    <source>
        <dbReference type="ARBA" id="ARBA00004236"/>
    </source>
</evidence>
<evidence type="ECO:0000256" key="4">
    <source>
        <dbReference type="ARBA" id="ARBA00022989"/>
    </source>
</evidence>
<evidence type="ECO:0000256" key="3">
    <source>
        <dbReference type="ARBA" id="ARBA00022692"/>
    </source>
</evidence>
<evidence type="ECO:0000313" key="8">
    <source>
        <dbReference type="Proteomes" id="UP000614261"/>
    </source>
</evidence>
<evidence type="ECO:0008006" key="9">
    <source>
        <dbReference type="Google" id="ProtNLM"/>
    </source>
</evidence>
<comment type="subcellular location">
    <subcellularLocation>
        <location evidence="1">Cell membrane</location>
    </subcellularLocation>
</comment>
<gene>
    <name evidence="7" type="ORF">GCM10010833_31790</name>
</gene>
<evidence type="ECO:0000256" key="2">
    <source>
        <dbReference type="ARBA" id="ARBA00022475"/>
    </source>
</evidence>
<dbReference type="RefSeq" id="WP_188515423.1">
    <property type="nucleotide sequence ID" value="NZ_BMGD01000006.1"/>
</dbReference>
<proteinExistence type="predicted"/>
<accession>A0ABQ1JPE7</accession>
<organism evidence="7 8">
    <name type="scientific">Blastomonas aquatica</name>
    <dbReference type="NCBI Taxonomy" id="1510276"/>
    <lineage>
        <taxon>Bacteria</taxon>
        <taxon>Pseudomonadati</taxon>
        <taxon>Pseudomonadota</taxon>
        <taxon>Alphaproteobacteria</taxon>
        <taxon>Sphingomonadales</taxon>
        <taxon>Sphingomonadaceae</taxon>
        <taxon>Blastomonas</taxon>
    </lineage>
</organism>
<keyword evidence="4" id="KW-1133">Transmembrane helix</keyword>
<dbReference type="InterPro" id="IPR022781">
    <property type="entry name" value="Flagellar_biosynth_FliO"/>
</dbReference>
<name>A0ABQ1JPE7_9SPHN</name>
<evidence type="ECO:0000256" key="6">
    <source>
        <dbReference type="SAM" id="MobiDB-lite"/>
    </source>
</evidence>
<keyword evidence="5" id="KW-0472">Membrane</keyword>
<keyword evidence="2" id="KW-1003">Cell membrane</keyword>
<feature type="region of interest" description="Disordered" evidence="6">
    <location>
        <begin position="108"/>
        <end position="144"/>
    </location>
</feature>
<evidence type="ECO:0000256" key="5">
    <source>
        <dbReference type="ARBA" id="ARBA00023136"/>
    </source>
</evidence>
<dbReference type="EMBL" id="BMGD01000006">
    <property type="protein sequence ID" value="GGB74223.1"/>
    <property type="molecule type" value="Genomic_DNA"/>
</dbReference>
<reference evidence="8" key="1">
    <citation type="journal article" date="2019" name="Int. J. Syst. Evol. Microbiol.">
        <title>The Global Catalogue of Microorganisms (GCM) 10K type strain sequencing project: providing services to taxonomists for standard genome sequencing and annotation.</title>
        <authorList>
            <consortium name="The Broad Institute Genomics Platform"/>
            <consortium name="The Broad Institute Genome Sequencing Center for Infectious Disease"/>
            <person name="Wu L."/>
            <person name="Ma J."/>
        </authorList>
    </citation>
    <scope>NUCLEOTIDE SEQUENCE [LARGE SCALE GENOMIC DNA]</scope>
    <source>
        <strain evidence="8">CGMCC 1.12851</strain>
    </source>
</reference>
<protein>
    <recommendedName>
        <fullName evidence="9">Flagellar biogenesis protein</fullName>
    </recommendedName>
</protein>
<evidence type="ECO:0000313" key="7">
    <source>
        <dbReference type="EMBL" id="GGB74223.1"/>
    </source>
</evidence>
<comment type="caution">
    <text evidence="7">The sequence shown here is derived from an EMBL/GenBank/DDBJ whole genome shotgun (WGS) entry which is preliminary data.</text>
</comment>
<keyword evidence="3" id="KW-0812">Transmembrane</keyword>